<comment type="caution">
    <text evidence="2">The sequence shown here is derived from an EMBL/GenBank/DDBJ whole genome shotgun (WGS) entry which is preliminary data.</text>
</comment>
<organism evidence="2 3">
    <name type="scientific">Acanthoscelides obtectus</name>
    <name type="common">Bean weevil</name>
    <name type="synonym">Bruchus obtectus</name>
    <dbReference type="NCBI Taxonomy" id="200917"/>
    <lineage>
        <taxon>Eukaryota</taxon>
        <taxon>Metazoa</taxon>
        <taxon>Ecdysozoa</taxon>
        <taxon>Arthropoda</taxon>
        <taxon>Hexapoda</taxon>
        <taxon>Insecta</taxon>
        <taxon>Pterygota</taxon>
        <taxon>Neoptera</taxon>
        <taxon>Endopterygota</taxon>
        <taxon>Coleoptera</taxon>
        <taxon>Polyphaga</taxon>
        <taxon>Cucujiformia</taxon>
        <taxon>Chrysomeloidea</taxon>
        <taxon>Chrysomelidae</taxon>
        <taxon>Bruchinae</taxon>
        <taxon>Bruchini</taxon>
        <taxon>Acanthoscelides</taxon>
    </lineage>
</organism>
<keyword evidence="3" id="KW-1185">Reference proteome</keyword>
<evidence type="ECO:0000313" key="3">
    <source>
        <dbReference type="Proteomes" id="UP001152888"/>
    </source>
</evidence>
<accession>A0A9P0LVJ4</accession>
<evidence type="ECO:0000313" key="2">
    <source>
        <dbReference type="EMBL" id="CAH2006475.1"/>
    </source>
</evidence>
<dbReference type="PANTHER" id="PTHR22572">
    <property type="entry name" value="SUGAR-1-PHOSPHATE GUANYL TRANSFERASE"/>
    <property type="match status" value="1"/>
</dbReference>
<name>A0A9P0LVJ4_ACAOB</name>
<reference evidence="2" key="1">
    <citation type="submission" date="2022-03" db="EMBL/GenBank/DDBJ databases">
        <authorList>
            <person name="Sayadi A."/>
        </authorList>
    </citation>
    <scope>NUCLEOTIDE SEQUENCE</scope>
</reference>
<dbReference type="CDD" id="cd06428">
    <property type="entry name" value="M1P_guanylylT_A_like_N"/>
    <property type="match status" value="1"/>
</dbReference>
<dbReference type="Pfam" id="PF00483">
    <property type="entry name" value="NTP_transferase"/>
    <property type="match status" value="1"/>
</dbReference>
<dbReference type="EMBL" id="CAKOFQ010007689">
    <property type="protein sequence ID" value="CAH2006475.1"/>
    <property type="molecule type" value="Genomic_DNA"/>
</dbReference>
<dbReference type="Proteomes" id="UP001152888">
    <property type="component" value="Unassembled WGS sequence"/>
</dbReference>
<dbReference type="InterPro" id="IPR029044">
    <property type="entry name" value="Nucleotide-diphossugar_trans"/>
</dbReference>
<dbReference type="Gene3D" id="3.90.550.10">
    <property type="entry name" value="Spore Coat Polysaccharide Biosynthesis Protein SpsA, Chain A"/>
    <property type="match status" value="1"/>
</dbReference>
<feature type="domain" description="Nucleotidyl transferase" evidence="1">
    <location>
        <begin position="3"/>
        <end position="201"/>
    </location>
</feature>
<dbReference type="InterPro" id="IPR050486">
    <property type="entry name" value="Mannose-1P_guanyltransferase"/>
</dbReference>
<dbReference type="AlphaFoldDB" id="A0A9P0LVJ4"/>
<protein>
    <recommendedName>
        <fullName evidence="1">Nucleotidyl transferase domain-containing protein</fullName>
    </recommendedName>
</protein>
<gene>
    <name evidence="2" type="ORF">ACAOBT_LOCUS29109</name>
</gene>
<sequence>MLKAIILIGGPQKGTRFRPLSLDTPKPLFPVAGLPLIQHHIEACVQMEDLKEILLIGFYPMAQIQPFVNEMQSQYKIIIRYLQEFTALGTAGGLFHFRDQIRCGNPDAFFVLNGDVCADFPLAELYQFHKEQPTKCNNTALVTIIATEATRQQSLNYGCIVVNKDTMEVTHYVEKPSSYVSSLINCGIYVFSLEIFQTLEEMFNRKQQKIYR</sequence>
<dbReference type="OrthoDB" id="285674at2759"/>
<dbReference type="SUPFAM" id="SSF53448">
    <property type="entry name" value="Nucleotide-diphospho-sugar transferases"/>
    <property type="match status" value="1"/>
</dbReference>
<proteinExistence type="predicted"/>
<evidence type="ECO:0000259" key="1">
    <source>
        <dbReference type="Pfam" id="PF00483"/>
    </source>
</evidence>
<dbReference type="InterPro" id="IPR005835">
    <property type="entry name" value="NTP_transferase_dom"/>
</dbReference>